<feature type="domain" description="Tail specific protease" evidence="2">
    <location>
        <begin position="237"/>
        <end position="456"/>
    </location>
</feature>
<gene>
    <name evidence="3" type="ORF">NOX80_06725</name>
</gene>
<name>A0ABY5IWU4_9FLAO</name>
<dbReference type="Gene3D" id="3.90.226.10">
    <property type="entry name" value="2-enoyl-CoA Hydratase, Chain A, domain 1"/>
    <property type="match status" value="1"/>
</dbReference>
<evidence type="ECO:0000313" key="3">
    <source>
        <dbReference type="EMBL" id="UUC46886.1"/>
    </source>
</evidence>
<dbReference type="Proteomes" id="UP001059844">
    <property type="component" value="Chromosome"/>
</dbReference>
<dbReference type="EMBL" id="CP101751">
    <property type="protein sequence ID" value="UUC46886.1"/>
    <property type="molecule type" value="Genomic_DNA"/>
</dbReference>
<keyword evidence="4" id="KW-1185">Reference proteome</keyword>
<evidence type="ECO:0000256" key="1">
    <source>
        <dbReference type="SAM" id="SignalP"/>
    </source>
</evidence>
<dbReference type="RefSeq" id="WP_256552539.1">
    <property type="nucleotide sequence ID" value="NZ_CP101751.1"/>
</dbReference>
<dbReference type="PANTHER" id="PTHR32060">
    <property type="entry name" value="TAIL-SPECIFIC PROTEASE"/>
    <property type="match status" value="1"/>
</dbReference>
<dbReference type="SMART" id="SM00245">
    <property type="entry name" value="TSPc"/>
    <property type="match status" value="1"/>
</dbReference>
<keyword evidence="1" id="KW-0732">Signal</keyword>
<sequence>MMKLKTIFTLIVTILFVSVNAQKASGYIQKEDLNKDFDFLINAIKATHPNPCTGISKSEFENKVTMIRQQFKDSLSLKQYYQYIAPLVASLQDGHTALTFPGRKLLNANDALFPYIVEAKMVKPYLKITENISPDYNQIPVGAEILKINNHTAEEIIRKIIENTSGESDMYRLKKSADFNMFAFLFGAFYELGETVKVSYKFENQHFEKTVPTVTLTNLMGIAKNRKPANKNNTTETPDFLLQLKPESKTAILEIRYFNDKEKFQAFLKTSFKTIQDNKIKKLVIDIRENGGGNSALGDELLKYLAVTPFRQFDRTLIKYSQLQKDIYAEYCKEDAQYCNQYNYIKEKHNGAVETFPVKELILPYAKADRFNGKIFLLTSVRTFSSAMNFAQAFKQYKIGTVVGEETGGWLVSYGDRIMVNLPVSKIPLSISTKKFYTVGATDKDLHGVKPDVNIKSDAALDYVIKE</sequence>
<dbReference type="InterPro" id="IPR029045">
    <property type="entry name" value="ClpP/crotonase-like_dom_sf"/>
</dbReference>
<dbReference type="PANTHER" id="PTHR32060:SF22">
    <property type="entry name" value="CARBOXYL-TERMINAL-PROCESSING PEPTIDASE 3, CHLOROPLASTIC"/>
    <property type="match status" value="1"/>
</dbReference>
<feature type="chain" id="PRO_5045622059" evidence="1">
    <location>
        <begin position="24"/>
        <end position="467"/>
    </location>
</feature>
<proteinExistence type="predicted"/>
<reference evidence="3" key="1">
    <citation type="submission" date="2022-07" db="EMBL/GenBank/DDBJ databases">
        <title>Isolation, identification, and degradation of a PFOSA degrading strain from sewage treatment plant.</title>
        <authorList>
            <person name="Zhang L."/>
            <person name="Huo Y."/>
        </authorList>
    </citation>
    <scope>NUCLEOTIDE SEQUENCE</scope>
    <source>
        <strain evidence="3">C1</strain>
    </source>
</reference>
<protein>
    <submittedName>
        <fullName evidence="3">S41 family peptidase</fullName>
    </submittedName>
</protein>
<evidence type="ECO:0000313" key="4">
    <source>
        <dbReference type="Proteomes" id="UP001059844"/>
    </source>
</evidence>
<dbReference type="InterPro" id="IPR005151">
    <property type="entry name" value="Tail-specific_protease"/>
</dbReference>
<dbReference type="SUPFAM" id="SSF52096">
    <property type="entry name" value="ClpP/crotonase"/>
    <property type="match status" value="1"/>
</dbReference>
<accession>A0ABY5IWU4</accession>
<evidence type="ECO:0000259" key="2">
    <source>
        <dbReference type="SMART" id="SM00245"/>
    </source>
</evidence>
<dbReference type="Pfam" id="PF03572">
    <property type="entry name" value="Peptidase_S41"/>
    <property type="match status" value="1"/>
</dbReference>
<organism evidence="3 4">
    <name type="scientific">Flavobacterium cerinum</name>
    <dbReference type="NCBI Taxonomy" id="2502784"/>
    <lineage>
        <taxon>Bacteria</taxon>
        <taxon>Pseudomonadati</taxon>
        <taxon>Bacteroidota</taxon>
        <taxon>Flavobacteriia</taxon>
        <taxon>Flavobacteriales</taxon>
        <taxon>Flavobacteriaceae</taxon>
        <taxon>Flavobacterium</taxon>
    </lineage>
</organism>
<feature type="signal peptide" evidence="1">
    <location>
        <begin position="1"/>
        <end position="23"/>
    </location>
</feature>